<dbReference type="VEuPathDB" id="FungiDB:BD410DRAFT_809272"/>
<keyword evidence="3" id="KW-1185">Reference proteome</keyword>
<evidence type="ECO:0000256" key="1">
    <source>
        <dbReference type="SAM" id="MobiDB-lite"/>
    </source>
</evidence>
<evidence type="ECO:0000313" key="3">
    <source>
        <dbReference type="Proteomes" id="UP000294933"/>
    </source>
</evidence>
<name>A0A4Y7PKQ2_9AGAM</name>
<dbReference type="Proteomes" id="UP000294933">
    <property type="component" value="Unassembled WGS sequence"/>
</dbReference>
<proteinExistence type="predicted"/>
<dbReference type="EMBL" id="ML170295">
    <property type="protein sequence ID" value="TDL15010.1"/>
    <property type="molecule type" value="Genomic_DNA"/>
</dbReference>
<reference evidence="2 3" key="1">
    <citation type="submission" date="2018-06" db="EMBL/GenBank/DDBJ databases">
        <title>A transcriptomic atlas of mushroom development highlights an independent origin of complex multicellularity.</title>
        <authorList>
            <consortium name="DOE Joint Genome Institute"/>
            <person name="Krizsan K."/>
            <person name="Almasi E."/>
            <person name="Merenyi Z."/>
            <person name="Sahu N."/>
            <person name="Viragh M."/>
            <person name="Koszo T."/>
            <person name="Mondo S."/>
            <person name="Kiss B."/>
            <person name="Balint B."/>
            <person name="Kues U."/>
            <person name="Barry K."/>
            <person name="Hegedus J.C."/>
            <person name="Henrissat B."/>
            <person name="Johnson J."/>
            <person name="Lipzen A."/>
            <person name="Ohm R."/>
            <person name="Nagy I."/>
            <person name="Pangilinan J."/>
            <person name="Yan J."/>
            <person name="Xiong Y."/>
            <person name="Grigoriev I.V."/>
            <person name="Hibbett D.S."/>
            <person name="Nagy L.G."/>
        </authorList>
    </citation>
    <scope>NUCLEOTIDE SEQUENCE [LARGE SCALE GENOMIC DNA]</scope>
    <source>
        <strain evidence="2 3">SZMC22713</strain>
    </source>
</reference>
<dbReference type="OrthoDB" id="49016at2759"/>
<dbReference type="AlphaFoldDB" id="A0A4Y7PKQ2"/>
<feature type="region of interest" description="Disordered" evidence="1">
    <location>
        <begin position="37"/>
        <end position="60"/>
    </location>
</feature>
<protein>
    <submittedName>
        <fullName evidence="2">Uncharacterized protein</fullName>
    </submittedName>
</protein>
<evidence type="ECO:0000313" key="2">
    <source>
        <dbReference type="EMBL" id="TDL15010.1"/>
    </source>
</evidence>
<gene>
    <name evidence="2" type="ORF">BD410DRAFT_809272</name>
</gene>
<organism evidence="2 3">
    <name type="scientific">Rickenella mellea</name>
    <dbReference type="NCBI Taxonomy" id="50990"/>
    <lineage>
        <taxon>Eukaryota</taxon>
        <taxon>Fungi</taxon>
        <taxon>Dikarya</taxon>
        <taxon>Basidiomycota</taxon>
        <taxon>Agaricomycotina</taxon>
        <taxon>Agaricomycetes</taxon>
        <taxon>Hymenochaetales</taxon>
        <taxon>Rickenellaceae</taxon>
        <taxon>Rickenella</taxon>
    </lineage>
</organism>
<accession>A0A4Y7PKQ2</accession>
<sequence length="257" mass="28109">MPNLNPAGPLVHPLADTQPNEEDLPFIHLESVSGPDGMGGNIISAGERGGSRKRRREEGDVTRGVLGHQAVLDRGTTSARKNLKALISACEERQRPPTPLHTIFAVDVRAPSVVSGYTRVACEAVKSFLFGNGRHRISGVVDGTKGGMLKMTKNEIGERRTVSIQRQRMQDFYCHGRLKPLLSYNSSSHLPKAKMTGCSNLFLNLESLPDAFPSRFGNSKNNGRATALRNIIEFGFGVNSCSELVAVRLIQLLLHRQ</sequence>